<gene>
    <name evidence="7" type="ORF">MAIC_21570</name>
</gene>
<organism evidence="7 8">
    <name type="scientific">Mycolicibacterium aichiense</name>
    <dbReference type="NCBI Taxonomy" id="1799"/>
    <lineage>
        <taxon>Bacteria</taxon>
        <taxon>Bacillati</taxon>
        <taxon>Actinomycetota</taxon>
        <taxon>Actinomycetes</taxon>
        <taxon>Mycobacteriales</taxon>
        <taxon>Mycobacteriaceae</taxon>
        <taxon>Mycolicibacterium</taxon>
    </lineage>
</organism>
<evidence type="ECO:0000256" key="1">
    <source>
        <dbReference type="ARBA" id="ARBA00008764"/>
    </source>
</evidence>
<name>A0AAD1MCK1_9MYCO</name>
<keyword evidence="4 6" id="KW-0378">Hydrolase</keyword>
<dbReference type="EMBL" id="AP022561">
    <property type="protein sequence ID" value="BBX07354.1"/>
    <property type="molecule type" value="Genomic_DNA"/>
</dbReference>
<dbReference type="PANTHER" id="PTHR36234:SF5">
    <property type="entry name" value="LYSYL ENDOPEPTIDASE"/>
    <property type="match status" value="1"/>
</dbReference>
<dbReference type="InterPro" id="IPR009003">
    <property type="entry name" value="Peptidase_S1_PA"/>
</dbReference>
<dbReference type="PRINTS" id="PR00839">
    <property type="entry name" value="V8PROTEASE"/>
</dbReference>
<dbReference type="Pfam" id="PF13365">
    <property type="entry name" value="Trypsin_2"/>
    <property type="match status" value="1"/>
</dbReference>
<evidence type="ECO:0000256" key="5">
    <source>
        <dbReference type="ARBA" id="ARBA00022825"/>
    </source>
</evidence>
<dbReference type="RefSeq" id="WP_115319581.1">
    <property type="nucleotide sequence ID" value="NZ_AP022561.1"/>
</dbReference>
<evidence type="ECO:0000313" key="7">
    <source>
        <dbReference type="EMBL" id="BBX07354.1"/>
    </source>
</evidence>
<evidence type="ECO:0000313" key="8">
    <source>
        <dbReference type="Proteomes" id="UP000467327"/>
    </source>
</evidence>
<dbReference type="InterPro" id="IPR043504">
    <property type="entry name" value="Peptidase_S1_PA_chymotrypsin"/>
</dbReference>
<evidence type="ECO:0000256" key="3">
    <source>
        <dbReference type="ARBA" id="ARBA00022729"/>
    </source>
</evidence>
<proteinExistence type="inferred from homology"/>
<dbReference type="SUPFAM" id="SSF50494">
    <property type="entry name" value="Trypsin-like serine proteases"/>
    <property type="match status" value="1"/>
</dbReference>
<evidence type="ECO:0000256" key="2">
    <source>
        <dbReference type="ARBA" id="ARBA00022670"/>
    </source>
</evidence>
<protein>
    <recommendedName>
        <fullName evidence="6">Serine protease</fullName>
        <ecNumber evidence="6">3.4.21.-</ecNumber>
    </recommendedName>
</protein>
<dbReference type="Proteomes" id="UP000467327">
    <property type="component" value="Chromosome"/>
</dbReference>
<dbReference type="KEGG" id="maic:MAIC_21570"/>
<dbReference type="AlphaFoldDB" id="A0AAD1MCK1"/>
<dbReference type="EC" id="3.4.21.-" evidence="6"/>
<keyword evidence="3" id="KW-0732">Signal</keyword>
<comment type="similarity">
    <text evidence="1 6">Belongs to the peptidase S1B family.</text>
</comment>
<evidence type="ECO:0000256" key="4">
    <source>
        <dbReference type="ARBA" id="ARBA00022801"/>
    </source>
</evidence>
<sequence>MVSAPQLDQRRARIIVPTSVDFVKQVTRDRQGNYRTATTCKKREHLKAKGVPMPAQATDRQVNTAIERIIDGDDLKPISWLTKARTAAAAVGLISMEVDGKEASATGFMISPCLMMTNHHVLHTAEEASDPSVNFTFGHEKSSDNRPLVGEETISLDAAAFFVSSEELDYTIVGVGRTTDRQLPGDKYGRLPLIKASSKALPGSALNIIQHPGGNYKQIAFRNNLMTDAETPNLLVYLADTTPGSSGSPVLDDDFDLVALHHGSRDFTDDHGNKIDLNGDPVTAETPEALRYWVANEGIRISAIVADLARRQMSPQQRALISAAIL</sequence>
<keyword evidence="8" id="KW-1185">Reference proteome</keyword>
<dbReference type="GO" id="GO:0006508">
    <property type="term" value="P:proteolysis"/>
    <property type="evidence" value="ECO:0007669"/>
    <property type="project" value="UniProtKB-KW"/>
</dbReference>
<dbReference type="Gene3D" id="2.40.10.10">
    <property type="entry name" value="Trypsin-like serine proteases"/>
    <property type="match status" value="2"/>
</dbReference>
<dbReference type="GO" id="GO:0008236">
    <property type="term" value="F:serine-type peptidase activity"/>
    <property type="evidence" value="ECO:0007669"/>
    <property type="project" value="UniProtKB-KW"/>
</dbReference>
<reference evidence="7 8" key="1">
    <citation type="journal article" date="2019" name="Emerg. Microbes Infect.">
        <title>Comprehensive subspecies identification of 175 nontuberculous mycobacteria species based on 7547 genomic profiles.</title>
        <authorList>
            <person name="Matsumoto Y."/>
            <person name="Kinjo T."/>
            <person name="Motooka D."/>
            <person name="Nabeya D."/>
            <person name="Jung N."/>
            <person name="Uechi K."/>
            <person name="Horii T."/>
            <person name="Iida T."/>
            <person name="Fujita J."/>
            <person name="Nakamura S."/>
        </authorList>
    </citation>
    <scope>NUCLEOTIDE SEQUENCE [LARGE SCALE GENOMIC DNA]</scope>
    <source>
        <strain evidence="7 8">JCM 6376</strain>
    </source>
</reference>
<keyword evidence="5 6" id="KW-0720">Serine protease</keyword>
<keyword evidence="2 6" id="KW-0645">Protease</keyword>
<evidence type="ECO:0000256" key="6">
    <source>
        <dbReference type="RuleBase" id="RU004296"/>
    </source>
</evidence>
<accession>A0AAD1MCK1</accession>
<dbReference type="PANTHER" id="PTHR36234">
    <property type="entry name" value="LYSYL ENDOPEPTIDASE"/>
    <property type="match status" value="1"/>
</dbReference>
<dbReference type="InterPro" id="IPR008256">
    <property type="entry name" value="Peptidase_S1B"/>
</dbReference>